<evidence type="ECO:0000313" key="2">
    <source>
        <dbReference type="Proteomes" id="UP000010119"/>
    </source>
</evidence>
<dbReference type="STRING" id="525367.HMPREF0556_10258"/>
<comment type="caution">
    <text evidence="1">The sequence shown here is derived from an EMBL/GenBank/DDBJ whole genome shotgun (WGS) entry which is preliminary data.</text>
</comment>
<organism evidence="1 2">
    <name type="scientific">Listeria grayi DSM 20601</name>
    <dbReference type="NCBI Taxonomy" id="525367"/>
    <lineage>
        <taxon>Bacteria</taxon>
        <taxon>Bacillati</taxon>
        <taxon>Bacillota</taxon>
        <taxon>Bacilli</taxon>
        <taxon>Bacillales</taxon>
        <taxon>Listeriaceae</taxon>
        <taxon>Listeria</taxon>
    </lineage>
</organism>
<evidence type="ECO:0000313" key="1">
    <source>
        <dbReference type="EMBL" id="EFI85059.1"/>
    </source>
</evidence>
<accession>D7UUY3</accession>
<dbReference type="Proteomes" id="UP000010119">
    <property type="component" value="Unassembled WGS sequence"/>
</dbReference>
<reference evidence="1" key="1">
    <citation type="submission" date="2010-06" db="EMBL/GenBank/DDBJ databases">
        <authorList>
            <person name="Muzny D."/>
            <person name="Qin X."/>
            <person name="Buhay C."/>
            <person name="Dugan-Rocha S."/>
            <person name="Ding Y."/>
            <person name="Chen G."/>
            <person name="Hawes A."/>
            <person name="Holder M."/>
            <person name="Jhangiani S."/>
            <person name="Johnson A."/>
            <person name="Khan Z."/>
            <person name="Li Z."/>
            <person name="Liu W."/>
            <person name="Liu X."/>
            <person name="Perez L."/>
            <person name="Shen H."/>
            <person name="Wang Q."/>
            <person name="Watt J."/>
            <person name="Xi L."/>
            <person name="Xin Y."/>
            <person name="Zhou J."/>
            <person name="Deng J."/>
            <person name="Jiang H."/>
            <person name="Liu Y."/>
            <person name="Qu J."/>
            <person name="Song X.-Z."/>
            <person name="Zhang L."/>
            <person name="Villasana D."/>
            <person name="Johnson A."/>
            <person name="Liu J."/>
            <person name="Liyanage D."/>
            <person name="Lorensuhewa L."/>
            <person name="Robinson T."/>
            <person name="Song A."/>
            <person name="Song B.-B."/>
            <person name="Dinh H."/>
            <person name="Thornton R."/>
            <person name="Coyle M."/>
            <person name="Francisco L."/>
            <person name="Jackson L."/>
            <person name="Javaid M."/>
            <person name="Korchina V."/>
            <person name="Kovar C."/>
            <person name="Mata R."/>
            <person name="Mathew T."/>
            <person name="Ngo R."/>
            <person name="Nguyen L."/>
            <person name="Nguyen N."/>
            <person name="Okwuonu G."/>
            <person name="Ongeri F."/>
            <person name="Pham C."/>
            <person name="Simmons D."/>
            <person name="Wilczek-Boney K."/>
            <person name="Hale W."/>
            <person name="Jakkamsetti A."/>
            <person name="Pham P."/>
            <person name="Ruth R."/>
            <person name="San Lucas F."/>
            <person name="Warren J."/>
            <person name="Zhang J."/>
            <person name="Zhao Z."/>
            <person name="Zhou C."/>
            <person name="Zhu D."/>
            <person name="Lee S."/>
            <person name="Bess C."/>
            <person name="Blankenburg K."/>
            <person name="Forbes L."/>
            <person name="Fu Q."/>
            <person name="Gubbala S."/>
            <person name="Hirani K."/>
            <person name="Jayaseelan J.C."/>
            <person name="Lara F."/>
            <person name="Munidasa M."/>
            <person name="Palculict T."/>
            <person name="Patil S."/>
            <person name="Pu L.-L."/>
            <person name="Saada N."/>
            <person name="Tang L."/>
            <person name="Weissenberger G."/>
            <person name="Zhu Y."/>
            <person name="Hemphill L."/>
            <person name="Shang Y."/>
            <person name="Youmans B."/>
            <person name="Ayvaz T."/>
            <person name="Ross M."/>
            <person name="Santibanez J."/>
            <person name="Aqrawi P."/>
            <person name="Gross S."/>
            <person name="Joshi V."/>
            <person name="Fowler G."/>
            <person name="Nazareth L."/>
            <person name="Reid J."/>
            <person name="Worley K."/>
            <person name="Petrosino J."/>
            <person name="Highlander S."/>
            <person name="Gibbs R."/>
        </authorList>
    </citation>
    <scope>NUCLEOTIDE SEQUENCE [LARGE SCALE GENOMIC DNA]</scope>
    <source>
        <strain evidence="1">DSM 20601</strain>
    </source>
</reference>
<dbReference type="HOGENOM" id="CLU_2273912_0_0_9"/>
<sequence length="102" mass="11518">MTSVKVAGISVNLTKDNFDRKEDKGVSVAIKSTRKGNVDYRLFADKKTNGSWVKVQEAEWSESGLAPKQSLVDVYRFKDYFKNQAGTFRLVIGFYVDKAKCV</sequence>
<keyword evidence="2" id="KW-1185">Reference proteome</keyword>
<dbReference type="RefSeq" id="WP_003756711.1">
    <property type="nucleotide sequence ID" value="NZ_GL538352.1"/>
</dbReference>
<dbReference type="EMBL" id="ACCR02000002">
    <property type="protein sequence ID" value="EFI85059.1"/>
    <property type="molecule type" value="Genomic_DNA"/>
</dbReference>
<proteinExistence type="predicted"/>
<gene>
    <name evidence="1" type="ORF">HMPREF0556_10258</name>
</gene>
<name>D7UUY3_LISGR</name>
<protein>
    <submittedName>
        <fullName evidence="1">Uncharacterized protein</fullName>
    </submittedName>
</protein>
<dbReference type="AlphaFoldDB" id="D7UUY3"/>